<keyword evidence="2" id="KW-1185">Reference proteome</keyword>
<protein>
    <recommendedName>
        <fullName evidence="3">Cleavage/polyadenylation specificity factor A subunit N-terminal domain-containing protein</fullName>
    </recommendedName>
</protein>
<sequence length="1039" mass="116999">MFMLNTPGQKLLSNRGAQSVVVTSPCNMFRIHTVKSTPMGIELTKHFNISIPGIILHSCLSEVTTEYSDNYHTLFIANFTSSNRLKYNIFMWNLNEGIPQSLRRYSLLMDNTTTIPIMVESLPNNLAYLAICKTSLIIIGIDNITSANYEFKSIPYTGGFPTASYIPQSKIRSSNSSRGPKSDEVIFTTVDGTVYSFVINGLEDITLEPIARIPDSVSVFTFERENKDNSIVMSFGSSTGSNRKIQINKLLHEDDNDDKTPFNTIIDYKNWSPLSHVQLLANSEDPEADNLTTLKHEIWAISGRGKRSRLLQVRNGFSASRLSNCYLKLKKCLRISVVEWEDKILLACSLPFETIFLEYMADQEECFAELIDETLPVANETLGFGVANDKRHAMIFKPTSVVLTNFQDIFETILLEDNWTFLFVQFLANSDSVYNIRQKTQSEETVFTLVKMKGIIVDNALATEVSVNLTFQPSCLYTTTLQGKQYVLVGDYEGKIWIFDGNLSPTVTSTPISLQDINRVATNESILDFKPGEHVPHDIMIIPFENDHFKLIITTKAGYFVSISLNLELGGSTLDEVMRVDGVPVNLLPVPKNPKAVLLVSLKTWIVNNNEQNGRVHPVYFDERKERTIKLACAVPGNLNTYFYVRDDGLCVAEVVPLSKPNVRQATVGEEVKSLVYHENSGLFTVICHLNPKKLSSVLKFIDKRYLKLLPSEEVPYKGTTNIFTPDITVICTCVWNIMKENKEVVSKRLILVGCSDSKGKGMVKVLDIAKIYKEDTNTVVKVTELFCYTLLEVPSHIIQVRGQIFYSGKKQLYSIDYDPERKSFVHNDEVVKLPSDISSLYTDEGSGLAVLYVTTTEDSVFEYEVVDHKLKQSSHDTFKRSVTNVAVMDRSNIFMGEFDSSLVVNIVKEKSFLRTTWSYTFPFIPKVYTTKVSFGRSKDRNRGILCVGVDGTIVVLHSVSTKSNTIKALNNQIGESDLKSKLTERIADTFNYPILPSRNMGRGLLVLNKPCFDFEGNSSKLIDCDIEQINQLCSSIDF</sequence>
<accession>A0A9P8AGE8</accession>
<gene>
    <name evidence="1" type="ORF">KQ657_003096</name>
</gene>
<reference evidence="1" key="1">
    <citation type="submission" date="2021-03" db="EMBL/GenBank/DDBJ databases">
        <authorList>
            <person name="Palmer J.M."/>
        </authorList>
    </citation>
    <scope>NUCLEOTIDE SEQUENCE</scope>
    <source>
        <strain evidence="1">ARV_011</strain>
    </source>
</reference>
<proteinExistence type="predicted"/>
<evidence type="ECO:0000313" key="2">
    <source>
        <dbReference type="Proteomes" id="UP000790833"/>
    </source>
</evidence>
<comment type="caution">
    <text evidence="1">The sequence shown here is derived from an EMBL/GenBank/DDBJ whole genome shotgun (WGS) entry which is preliminary data.</text>
</comment>
<dbReference type="InterPro" id="IPR015943">
    <property type="entry name" value="WD40/YVTN_repeat-like_dom_sf"/>
</dbReference>
<dbReference type="RefSeq" id="XP_043047053.1">
    <property type="nucleotide sequence ID" value="XM_043193832.1"/>
</dbReference>
<name>A0A9P8AGE8_9ASCO</name>
<evidence type="ECO:0000313" key="1">
    <source>
        <dbReference type="EMBL" id="KAG7191501.1"/>
    </source>
</evidence>
<dbReference type="AlphaFoldDB" id="A0A9P8AGE8"/>
<evidence type="ECO:0008006" key="3">
    <source>
        <dbReference type="Google" id="ProtNLM"/>
    </source>
</evidence>
<dbReference type="GeneID" id="66116470"/>
<dbReference type="Gene3D" id="2.130.10.10">
    <property type="entry name" value="YVTN repeat-like/Quinoprotein amine dehydrogenase"/>
    <property type="match status" value="1"/>
</dbReference>
<dbReference type="EMBL" id="JAHMUF010000028">
    <property type="protein sequence ID" value="KAG7191501.1"/>
    <property type="molecule type" value="Genomic_DNA"/>
</dbReference>
<dbReference type="OrthoDB" id="4080238at2759"/>
<dbReference type="Proteomes" id="UP000790833">
    <property type="component" value="Unassembled WGS sequence"/>
</dbReference>
<organism evidence="1 2">
    <name type="scientific">Scheffersomyces spartinae</name>
    <dbReference type="NCBI Taxonomy" id="45513"/>
    <lineage>
        <taxon>Eukaryota</taxon>
        <taxon>Fungi</taxon>
        <taxon>Dikarya</taxon>
        <taxon>Ascomycota</taxon>
        <taxon>Saccharomycotina</taxon>
        <taxon>Pichiomycetes</taxon>
        <taxon>Debaryomycetaceae</taxon>
        <taxon>Scheffersomyces</taxon>
    </lineage>
</organism>